<protein>
    <submittedName>
        <fullName evidence="1">Uncharacterized protein</fullName>
    </submittedName>
</protein>
<dbReference type="Proteomes" id="UP000682713">
    <property type="component" value="Unassembled WGS sequence"/>
</dbReference>
<dbReference type="EMBL" id="JAGYPJ010000002">
    <property type="protein sequence ID" value="MBS4202447.1"/>
    <property type="molecule type" value="Genomic_DNA"/>
</dbReference>
<dbReference type="RefSeq" id="WP_213113225.1">
    <property type="nucleotide sequence ID" value="NZ_JAGYPJ010000002.1"/>
</dbReference>
<reference evidence="1 2" key="1">
    <citation type="submission" date="2021-05" db="EMBL/GenBank/DDBJ databases">
        <title>Novel Bacillus species.</title>
        <authorList>
            <person name="Liu G."/>
        </authorList>
    </citation>
    <scope>NUCLEOTIDE SEQUENCE [LARGE SCALE GENOMIC DNA]</scope>
    <source>
        <strain evidence="1 2">FJAT-49732</strain>
    </source>
</reference>
<keyword evidence="2" id="KW-1185">Reference proteome</keyword>
<proteinExistence type="predicted"/>
<accession>A0A942TUD9</accession>
<evidence type="ECO:0000313" key="2">
    <source>
        <dbReference type="Proteomes" id="UP000682713"/>
    </source>
</evidence>
<gene>
    <name evidence="1" type="ORF">KHA93_22855</name>
</gene>
<evidence type="ECO:0000313" key="1">
    <source>
        <dbReference type="EMBL" id="MBS4202447.1"/>
    </source>
</evidence>
<organism evidence="1 2">
    <name type="scientific">Lederbergia citrisecunda</name>
    <dbReference type="NCBI Taxonomy" id="2833583"/>
    <lineage>
        <taxon>Bacteria</taxon>
        <taxon>Bacillati</taxon>
        <taxon>Bacillota</taxon>
        <taxon>Bacilli</taxon>
        <taxon>Bacillales</taxon>
        <taxon>Bacillaceae</taxon>
        <taxon>Lederbergia</taxon>
    </lineage>
</organism>
<dbReference type="AlphaFoldDB" id="A0A942TUD9"/>
<sequence>MKNDEDKEKLHIWQPVTNLKAQYLYDINLTNVIRHSDYLKITLEDLHDNRLDIIYDQNITPLEYYVWAFRFSTEIGRHDLRFTETDSSGRVDPEAAYFCKMENSKFLKMFDSNPLYNRKTHPNLEHHLYITGDEVFEVLSDYEPRFIEKKNRRSPRNN</sequence>
<comment type="caution">
    <text evidence="1">The sequence shown here is derived from an EMBL/GenBank/DDBJ whole genome shotgun (WGS) entry which is preliminary data.</text>
</comment>
<name>A0A942TUD9_9BACI</name>